<evidence type="ECO:0000313" key="1">
    <source>
        <dbReference type="EMBL" id="CAI2364051.1"/>
    </source>
</evidence>
<evidence type="ECO:0000313" key="2">
    <source>
        <dbReference type="Proteomes" id="UP001295684"/>
    </source>
</evidence>
<name>A0AAD1XAS6_EUPCR</name>
<proteinExistence type="predicted"/>
<dbReference type="EMBL" id="CAMPGE010005203">
    <property type="protein sequence ID" value="CAI2364051.1"/>
    <property type="molecule type" value="Genomic_DNA"/>
</dbReference>
<dbReference type="AlphaFoldDB" id="A0AAD1XAS6"/>
<organism evidence="1 2">
    <name type="scientific">Euplotes crassus</name>
    <dbReference type="NCBI Taxonomy" id="5936"/>
    <lineage>
        <taxon>Eukaryota</taxon>
        <taxon>Sar</taxon>
        <taxon>Alveolata</taxon>
        <taxon>Ciliophora</taxon>
        <taxon>Intramacronucleata</taxon>
        <taxon>Spirotrichea</taxon>
        <taxon>Hypotrichia</taxon>
        <taxon>Euplotida</taxon>
        <taxon>Euplotidae</taxon>
        <taxon>Moneuplotes</taxon>
    </lineage>
</organism>
<sequence>MNIPDRICKYFQSNSRLKTSKSYPSSSLKYSATVQPIHPGFDTRIFIHLFIYKSCFCFISFKINYIRLNHFMARSLLSLVLSPIPENTEKQPWLFSAFLINFMINTVLPTHAPPKITFYILSSMESTNQQNCFLAKGFLPQYSDLRRKDPSYELVSSNQYQLDLSYR</sequence>
<gene>
    <name evidence="1" type="ORF">ECRASSUSDP1_LOCUS5391</name>
</gene>
<reference evidence="1" key="1">
    <citation type="submission" date="2023-07" db="EMBL/GenBank/DDBJ databases">
        <authorList>
            <consortium name="AG Swart"/>
            <person name="Singh M."/>
            <person name="Singh A."/>
            <person name="Seah K."/>
            <person name="Emmerich C."/>
        </authorList>
    </citation>
    <scope>NUCLEOTIDE SEQUENCE</scope>
    <source>
        <strain evidence="1">DP1</strain>
    </source>
</reference>
<keyword evidence="2" id="KW-1185">Reference proteome</keyword>
<dbReference type="Proteomes" id="UP001295684">
    <property type="component" value="Unassembled WGS sequence"/>
</dbReference>
<protein>
    <submittedName>
        <fullName evidence="1">Uncharacterized protein</fullName>
    </submittedName>
</protein>
<comment type="caution">
    <text evidence="1">The sequence shown here is derived from an EMBL/GenBank/DDBJ whole genome shotgun (WGS) entry which is preliminary data.</text>
</comment>
<accession>A0AAD1XAS6</accession>